<reference evidence="2 3" key="1">
    <citation type="journal article" date="2016" name="Mol. Biol. Evol.">
        <title>Comparative Genomics of Early-Diverging Mushroom-Forming Fungi Provides Insights into the Origins of Lignocellulose Decay Capabilities.</title>
        <authorList>
            <person name="Nagy L.G."/>
            <person name="Riley R."/>
            <person name="Tritt A."/>
            <person name="Adam C."/>
            <person name="Daum C."/>
            <person name="Floudas D."/>
            <person name="Sun H."/>
            <person name="Yadav J.S."/>
            <person name="Pangilinan J."/>
            <person name="Larsson K.H."/>
            <person name="Matsuura K."/>
            <person name="Barry K."/>
            <person name="Labutti K."/>
            <person name="Kuo R."/>
            <person name="Ohm R.A."/>
            <person name="Bhattacharya S.S."/>
            <person name="Shirouzu T."/>
            <person name="Yoshinaga Y."/>
            <person name="Martin F.M."/>
            <person name="Grigoriev I.V."/>
            <person name="Hibbett D.S."/>
        </authorList>
    </citation>
    <scope>NUCLEOTIDE SEQUENCE [LARGE SCALE GENOMIC DNA]</scope>
    <source>
        <strain evidence="2 3">TUFC12733</strain>
    </source>
</reference>
<feature type="region of interest" description="Disordered" evidence="1">
    <location>
        <begin position="117"/>
        <end position="170"/>
    </location>
</feature>
<gene>
    <name evidence="2" type="ORF">CALVIDRAFT_250481</name>
</gene>
<evidence type="ECO:0000313" key="3">
    <source>
        <dbReference type="Proteomes" id="UP000076738"/>
    </source>
</evidence>
<protein>
    <submittedName>
        <fullName evidence="2">Uncharacterized protein</fullName>
    </submittedName>
</protein>
<dbReference type="EMBL" id="KV417301">
    <property type="protein sequence ID" value="KZO93519.1"/>
    <property type="molecule type" value="Genomic_DNA"/>
</dbReference>
<evidence type="ECO:0000256" key="1">
    <source>
        <dbReference type="SAM" id="MobiDB-lite"/>
    </source>
</evidence>
<name>A0A167JEU8_CALVF</name>
<dbReference type="AlphaFoldDB" id="A0A167JEU8"/>
<organism evidence="2 3">
    <name type="scientific">Calocera viscosa (strain TUFC12733)</name>
    <dbReference type="NCBI Taxonomy" id="1330018"/>
    <lineage>
        <taxon>Eukaryota</taxon>
        <taxon>Fungi</taxon>
        <taxon>Dikarya</taxon>
        <taxon>Basidiomycota</taxon>
        <taxon>Agaricomycotina</taxon>
        <taxon>Dacrymycetes</taxon>
        <taxon>Dacrymycetales</taxon>
        <taxon>Dacrymycetaceae</taxon>
        <taxon>Calocera</taxon>
    </lineage>
</organism>
<evidence type="ECO:0000313" key="2">
    <source>
        <dbReference type="EMBL" id="KZO93519.1"/>
    </source>
</evidence>
<dbReference type="Proteomes" id="UP000076738">
    <property type="component" value="Unassembled WGS sequence"/>
</dbReference>
<proteinExistence type="predicted"/>
<sequence>MTRWTIPMLGCFNAEGPLTVAWYMLCTVLRYCGLAVRRYRQVYVDHCGSQHPTVLLASGASFSTLKLSHECNEADVVPRLLQNRICTLTALRRNSPSACVQTASGFVGNQLFPAPQSVDKQPLGKRTGVGTSVSTSRAAGRRQQSTVNAHDGRFLVHKAGPRLPPSRFRR</sequence>
<accession>A0A167JEU8</accession>
<feature type="compositionally biased region" description="Polar residues" evidence="1">
    <location>
        <begin position="129"/>
        <end position="148"/>
    </location>
</feature>
<keyword evidence="3" id="KW-1185">Reference proteome</keyword>